<dbReference type="Proteomes" id="UP000251571">
    <property type="component" value="Unassembled WGS sequence"/>
</dbReference>
<keyword evidence="4" id="KW-1185">Reference proteome</keyword>
<dbReference type="EMBL" id="UETC01000014">
    <property type="protein sequence ID" value="SSA50584.1"/>
    <property type="molecule type" value="Genomic_DNA"/>
</dbReference>
<protein>
    <recommendedName>
        <fullName evidence="6">TFIIB zinc-binding</fullName>
    </recommendedName>
</protein>
<reference evidence="2 4" key="2">
    <citation type="submission" date="2018-03" db="EMBL/GenBank/DDBJ databases">
        <title>Genomic Encyclopedia of Archaeal and Bacterial Type Strains, Phase II (KMG-II): from individual species to whole genera.</title>
        <authorList>
            <person name="Goeker M."/>
        </authorList>
    </citation>
    <scope>NUCLEOTIDE SEQUENCE [LARGE SCALE GENOMIC DNA]</scope>
    <source>
        <strain evidence="2 4">DSM 25227</strain>
    </source>
</reference>
<name>A0A2Y9B241_9RHOB</name>
<feature type="region of interest" description="Disordered" evidence="1">
    <location>
        <begin position="44"/>
        <end position="76"/>
    </location>
</feature>
<dbReference type="Proteomes" id="UP000245839">
    <property type="component" value="Unassembled WGS sequence"/>
</dbReference>
<gene>
    <name evidence="2" type="ORF">BCF38_11420</name>
    <name evidence="3" type="ORF">SAMN05421539_11420</name>
</gene>
<dbReference type="RefSeq" id="WP_109565951.1">
    <property type="nucleotide sequence ID" value="NZ_QGDJ01000014.1"/>
</dbReference>
<evidence type="ECO:0000313" key="2">
    <source>
        <dbReference type="EMBL" id="PWJ13258.1"/>
    </source>
</evidence>
<reference evidence="3 5" key="1">
    <citation type="submission" date="2016-10" db="EMBL/GenBank/DDBJ databases">
        <authorList>
            <person name="Cai Z."/>
        </authorList>
    </citation>
    <scope>NUCLEOTIDE SEQUENCE [LARGE SCALE GENOMIC DNA]</scope>
    <source>
        <strain evidence="3 5">DSM 25227</strain>
    </source>
</reference>
<evidence type="ECO:0000313" key="3">
    <source>
        <dbReference type="EMBL" id="SSA50584.1"/>
    </source>
</evidence>
<accession>A0A2Y9B241</accession>
<dbReference type="EMBL" id="QGDJ01000014">
    <property type="protein sequence ID" value="PWJ13258.1"/>
    <property type="molecule type" value="Genomic_DNA"/>
</dbReference>
<evidence type="ECO:0000313" key="5">
    <source>
        <dbReference type="Proteomes" id="UP000251571"/>
    </source>
</evidence>
<evidence type="ECO:0000256" key="1">
    <source>
        <dbReference type="SAM" id="MobiDB-lite"/>
    </source>
</evidence>
<feature type="compositionally biased region" description="Basic residues" evidence="1">
    <location>
        <begin position="65"/>
        <end position="76"/>
    </location>
</feature>
<dbReference type="AlphaFoldDB" id="A0A2Y9B241"/>
<proteinExistence type="predicted"/>
<organism evidence="3 5">
    <name type="scientific">Jannaschia seohaensis</name>
    <dbReference type="NCBI Taxonomy" id="475081"/>
    <lineage>
        <taxon>Bacteria</taxon>
        <taxon>Pseudomonadati</taxon>
        <taxon>Pseudomonadota</taxon>
        <taxon>Alphaproteobacteria</taxon>
        <taxon>Rhodobacterales</taxon>
        <taxon>Roseobacteraceae</taxon>
        <taxon>Jannaschia</taxon>
    </lineage>
</organism>
<evidence type="ECO:0008006" key="6">
    <source>
        <dbReference type="Google" id="ProtNLM"/>
    </source>
</evidence>
<evidence type="ECO:0000313" key="4">
    <source>
        <dbReference type="Proteomes" id="UP000245839"/>
    </source>
</evidence>
<dbReference type="OrthoDB" id="7868311at2"/>
<sequence>MPDLKVATCCYCGARTTLRPTAQDGHGLACGSCGAPLTRMKALRPEQAQAAARHPTAPHPMPMKPPKKKRKKKKSLFHKLAKEVWDEIEEIFD</sequence>